<accession>Q80KH6</accession>
<reference evidence="3" key="1">
    <citation type="journal article" date="2003" name="Immunogenetics">
        <title>Diversifying selection in a parasitoid's symbiotic virus among genes involved in inhibiting host immunity.</title>
        <authorList>
            <person name="Dupas S."/>
            <person name="Turnbull M.W."/>
            <person name="Webb B.A."/>
        </authorList>
    </citation>
    <scope>NUCLEOTIDE SEQUENCE</scope>
</reference>
<dbReference type="InterPro" id="IPR012641">
    <property type="entry name" value="Polydnavirus_Cys-rich"/>
</dbReference>
<dbReference type="SUPFAM" id="SSF57059">
    <property type="entry name" value="omega toxin-like"/>
    <property type="match status" value="1"/>
</dbReference>
<organism evidence="3">
    <name type="scientific">Campoletis sonorensis ichnovirus</name>
    <name type="common">CsIV</name>
    <dbReference type="NCBI Taxonomy" id="10484"/>
    <lineage>
        <taxon>Viruses</taxon>
        <taxon>Viruses incertae sedis</taxon>
        <taxon>Polydnaviriformidae</taxon>
        <taxon>Ichnoviriform</taxon>
    </lineage>
</organism>
<keyword evidence="1" id="KW-0472">Membrane</keyword>
<feature type="transmembrane region" description="Helical" evidence="1">
    <location>
        <begin position="158"/>
        <end position="176"/>
    </location>
</feature>
<dbReference type="Pfam" id="PF08008">
    <property type="entry name" value="Viral_cys_rich"/>
    <property type="match status" value="1"/>
</dbReference>
<dbReference type="Gene3D" id="4.10.40.20">
    <property type="match status" value="1"/>
</dbReference>
<keyword evidence="1" id="KW-0812">Transmembrane</keyword>
<protein>
    <submittedName>
        <fullName evidence="3">UHv0.8a cys-motif protein</fullName>
    </submittedName>
</protein>
<dbReference type="EMBL" id="AY197493">
    <property type="protein sequence ID" value="AAO43446.1"/>
    <property type="molecule type" value="Genomic_DNA"/>
</dbReference>
<evidence type="ECO:0000259" key="2">
    <source>
        <dbReference type="Pfam" id="PF08008"/>
    </source>
</evidence>
<feature type="domain" description="Cysteine rich" evidence="2">
    <location>
        <begin position="21"/>
        <end position="95"/>
    </location>
</feature>
<evidence type="ECO:0000313" key="3">
    <source>
        <dbReference type="EMBL" id="AAO43446.1"/>
    </source>
</evidence>
<organismHost>
    <name type="scientific">Campoletis sonorensis</name>
    <dbReference type="NCBI Taxonomy" id="7416"/>
</organismHost>
<feature type="transmembrane region" description="Helical" evidence="1">
    <location>
        <begin position="124"/>
        <end position="146"/>
    </location>
</feature>
<sequence>MYILWILIFGAVIVKSERAIRCIVNETNCVHTTLPCCSRYEDGEISPRKFVCWRFGTGICTPIDEIPNFERYIQLIQDVNSANFAERYRVYWKDVGQNKSFEWLEERLQALQQHEAEVSPNSEWLIGFYVFVYCYIFLSVAIYTTLKRTKLWFNTITFQGYLMFFIIINAYLHFLVKNLK</sequence>
<name>Q80KH6_CSIV</name>
<proteinExistence type="predicted"/>
<evidence type="ECO:0000256" key="1">
    <source>
        <dbReference type="SAM" id="Phobius"/>
    </source>
</evidence>
<keyword evidence="1" id="KW-1133">Transmembrane helix</keyword>